<keyword evidence="6 7" id="KW-0687">Ribonucleoprotein</keyword>
<sequence length="644" mass="73025">MGSDNRAHVRLQTLLNISATHLRHDDDQERSAKRMRVSSRPAPSVEKRTEREPAPQEPSAAVDEPQAAVDSDDETASDVADAFHTHFGAESADLAGIDTRDIHWTAPEHLSVLGGASVVRAVRPKQIDAAARPQARIWNAFKAKYGPVPAAHREWIDLVGRYIDVWDARVALDEHDGLRSVLAMHAMSHVARTRQRILKDNERLAKAAAAAKADGHDDELPELRDQGFTRPKVLLLVPFRNSAKAWVQRLINVSGCDQVENKARFQTEFSLPPNAVDKLADPQFASRYPEDHRKTFVGNIDDNFKLGVKLTRKTLKLYSAFFESDVIVASPLGLRLLIEKEHESDYLSSIEMVLVDQMDVMLMQNWDHVKVRRAILTQFVLERLNAIPKQAHDTDFSRVKPWYLDDQAKNLRQSILLSSFDAPEFRTLFHHLQNVAGRVRTVASFAAEDASIATVVPGVRQTFQRFECANAQGEADARLQLFLQKTLPHLERSAVSATHTMIVIPSYFDFVRVEDHFRKAGTLSYATLSEYSSNKDVSRARQSFFTGKKSFLLVTERFHFYRRYMLRGARTIVFYAPPEHASYYPELINAALSQRSDDEEVPDPGEIGVQVLYCKYDLLRLERLVGSVQARRMVTDARTSWRFT</sequence>
<dbReference type="GO" id="GO:0032040">
    <property type="term" value="C:small-subunit processome"/>
    <property type="evidence" value="ECO:0007669"/>
    <property type="project" value="TreeGrafter"/>
</dbReference>
<proteinExistence type="inferred from homology"/>
<protein>
    <recommendedName>
        <fullName evidence="4 7">U3 small nucleolar RNA-associated protein 25</fullName>
        <shortName evidence="7">U3 snoRNA-associated protein 25</shortName>
    </recommendedName>
</protein>
<comment type="subcellular location">
    <subcellularLocation>
        <location evidence="2 7">Nucleus</location>
        <location evidence="2 7">Nucleolus</location>
    </subcellularLocation>
</comment>
<dbReference type="Proteomes" id="UP001216638">
    <property type="component" value="Chromosome 1"/>
</dbReference>
<comment type="function">
    <text evidence="1 7">DEAD-box RNA helicase-like protein required for pre-18S rRNA processing, specifically at sites A0, A1, and A2.</text>
</comment>
<evidence type="ECO:0000313" key="12">
    <source>
        <dbReference type="Proteomes" id="UP001216638"/>
    </source>
</evidence>
<comment type="subunit">
    <text evidence="7">Component of the ribosomal small subunit (SSU) processome composed of at least 40 protein subunits and snoRNA U3.</text>
</comment>
<reference evidence="11" key="1">
    <citation type="submission" date="2023-03" db="EMBL/GenBank/DDBJ databases">
        <title>Mating type loci evolution in Malassezia.</title>
        <authorList>
            <person name="Coelho M.A."/>
        </authorList>
    </citation>
    <scope>NUCLEOTIDE SEQUENCE</scope>
    <source>
        <strain evidence="11">CBS 14135</strain>
    </source>
</reference>
<evidence type="ECO:0000313" key="11">
    <source>
        <dbReference type="EMBL" id="WFC93889.1"/>
    </source>
</evidence>
<dbReference type="GO" id="GO:0034511">
    <property type="term" value="F:U3 snoRNA binding"/>
    <property type="evidence" value="ECO:0007669"/>
    <property type="project" value="InterPro"/>
</dbReference>
<dbReference type="Pfam" id="PF22916">
    <property type="entry name" value="UTP25_NTPase-like"/>
    <property type="match status" value="1"/>
</dbReference>
<dbReference type="PANTHER" id="PTHR12933">
    <property type="entry name" value="ORF PROTEIN-RELATED"/>
    <property type="match status" value="1"/>
</dbReference>
<keyword evidence="5 7" id="KW-0539">Nucleus</keyword>
<evidence type="ECO:0000256" key="5">
    <source>
        <dbReference type="ARBA" id="ARBA00023242"/>
    </source>
</evidence>
<keyword evidence="7" id="KW-0698">rRNA processing</keyword>
<dbReference type="PANTHER" id="PTHR12933:SF0">
    <property type="entry name" value="U3 SMALL NUCLEOLAR RNA-ASSOCIATED PROTEIN 25 HOMOLOG"/>
    <property type="match status" value="1"/>
</dbReference>
<evidence type="ECO:0000259" key="9">
    <source>
        <dbReference type="Pfam" id="PF06862"/>
    </source>
</evidence>
<feature type="compositionally biased region" description="Basic and acidic residues" evidence="8">
    <location>
        <begin position="45"/>
        <end position="54"/>
    </location>
</feature>
<organism evidence="11 12">
    <name type="scientific">Malassezia brasiliensis</name>
    <dbReference type="NCBI Taxonomy" id="1821822"/>
    <lineage>
        <taxon>Eukaryota</taxon>
        <taxon>Fungi</taxon>
        <taxon>Dikarya</taxon>
        <taxon>Basidiomycota</taxon>
        <taxon>Ustilaginomycotina</taxon>
        <taxon>Malasseziomycetes</taxon>
        <taxon>Malasseziales</taxon>
        <taxon>Malasseziaceae</taxon>
        <taxon>Malassezia</taxon>
    </lineage>
</organism>
<feature type="compositionally biased region" description="Basic and acidic residues" evidence="8">
    <location>
        <begin position="22"/>
        <end position="32"/>
    </location>
</feature>
<comment type="similarity">
    <text evidence="3 7">Belongs to the UTP25 family.</text>
</comment>
<feature type="region of interest" description="Disordered" evidence="8">
    <location>
        <begin position="16"/>
        <end position="76"/>
    </location>
</feature>
<evidence type="ECO:0000256" key="4">
    <source>
        <dbReference type="ARBA" id="ARBA00015422"/>
    </source>
</evidence>
<evidence type="ECO:0000256" key="8">
    <source>
        <dbReference type="SAM" id="MobiDB-lite"/>
    </source>
</evidence>
<dbReference type="AlphaFoldDB" id="A0AAF0DQ44"/>
<evidence type="ECO:0000256" key="6">
    <source>
        <dbReference type="ARBA" id="ARBA00023274"/>
    </source>
</evidence>
<name>A0AAF0DQ44_9BASI</name>
<keyword evidence="12" id="KW-1185">Reference proteome</keyword>
<evidence type="ECO:0000256" key="1">
    <source>
        <dbReference type="ARBA" id="ARBA00002883"/>
    </source>
</evidence>
<evidence type="ECO:0000256" key="3">
    <source>
        <dbReference type="ARBA" id="ARBA00009223"/>
    </source>
</evidence>
<accession>A0AAF0DQ44</accession>
<dbReference type="GO" id="GO:0019843">
    <property type="term" value="F:rRNA binding"/>
    <property type="evidence" value="ECO:0007669"/>
    <property type="project" value="TreeGrafter"/>
</dbReference>
<dbReference type="EMBL" id="CP119951">
    <property type="protein sequence ID" value="WFC93889.1"/>
    <property type="molecule type" value="Genomic_DNA"/>
</dbReference>
<keyword evidence="7" id="KW-0690">Ribosome biogenesis</keyword>
<feature type="domain" description="UTP25 NTP hydrolase-like" evidence="10">
    <location>
        <begin position="162"/>
        <end position="439"/>
    </location>
</feature>
<dbReference type="Pfam" id="PF06862">
    <property type="entry name" value="Utp25_C"/>
    <property type="match status" value="1"/>
</dbReference>
<evidence type="ECO:0000256" key="2">
    <source>
        <dbReference type="ARBA" id="ARBA00004604"/>
    </source>
</evidence>
<dbReference type="InterPro" id="IPR053940">
    <property type="entry name" value="UTP25_NTPase-like"/>
</dbReference>
<gene>
    <name evidence="11" type="primary">UTP25</name>
    <name evidence="11" type="ORF">MBRA1_000515</name>
</gene>
<dbReference type="GO" id="GO:0000462">
    <property type="term" value="P:maturation of SSU-rRNA from tricistronic rRNA transcript (SSU-rRNA, 5.8S rRNA, LSU-rRNA)"/>
    <property type="evidence" value="ECO:0007669"/>
    <property type="project" value="TreeGrafter"/>
</dbReference>
<feature type="domain" description="UTP25 C-terminal" evidence="9">
    <location>
        <begin position="452"/>
        <end position="643"/>
    </location>
</feature>
<evidence type="ECO:0000259" key="10">
    <source>
        <dbReference type="Pfam" id="PF22916"/>
    </source>
</evidence>
<dbReference type="InterPro" id="IPR053939">
    <property type="entry name" value="UTP25_C"/>
</dbReference>
<evidence type="ECO:0000256" key="7">
    <source>
        <dbReference type="RuleBase" id="RU365070"/>
    </source>
</evidence>
<dbReference type="InterPro" id="IPR010678">
    <property type="entry name" value="UTP25"/>
</dbReference>